<accession>A0A7X0LJL4</accession>
<comment type="caution">
    <text evidence="8">The sequence shown here is derived from an EMBL/GenBank/DDBJ whole genome shotgun (WGS) entry which is preliminary data.</text>
</comment>
<organism evidence="8 9">
    <name type="scientific">Algisphaera agarilytica</name>
    <dbReference type="NCBI Taxonomy" id="1385975"/>
    <lineage>
        <taxon>Bacteria</taxon>
        <taxon>Pseudomonadati</taxon>
        <taxon>Planctomycetota</taxon>
        <taxon>Phycisphaerae</taxon>
        <taxon>Phycisphaerales</taxon>
        <taxon>Phycisphaeraceae</taxon>
        <taxon>Algisphaera</taxon>
    </lineage>
</organism>
<feature type="domain" description="VTT" evidence="7">
    <location>
        <begin position="67"/>
        <end position="188"/>
    </location>
</feature>
<name>A0A7X0LJL4_9BACT</name>
<evidence type="ECO:0000256" key="6">
    <source>
        <dbReference type="RuleBase" id="RU366058"/>
    </source>
</evidence>
<comment type="subcellular location">
    <subcellularLocation>
        <location evidence="1 6">Cell membrane</location>
        <topology evidence="1 6">Multi-pass membrane protein</topology>
    </subcellularLocation>
</comment>
<dbReference type="InterPro" id="IPR015414">
    <property type="entry name" value="TMEM64"/>
</dbReference>
<keyword evidence="5 6" id="KW-0472">Membrane</keyword>
<keyword evidence="3 6" id="KW-0812">Transmembrane</keyword>
<dbReference type="AlphaFoldDB" id="A0A7X0LJL4"/>
<gene>
    <name evidence="8" type="ORF">HNQ40_000685</name>
</gene>
<keyword evidence="4 6" id="KW-1133">Transmembrane helix</keyword>
<protein>
    <recommendedName>
        <fullName evidence="6">TVP38/TMEM64 family membrane protein</fullName>
    </recommendedName>
</protein>
<feature type="transmembrane region" description="Helical" evidence="6">
    <location>
        <begin position="14"/>
        <end position="39"/>
    </location>
</feature>
<dbReference type="EMBL" id="JACHGY010000001">
    <property type="protein sequence ID" value="MBB6428879.1"/>
    <property type="molecule type" value="Genomic_DNA"/>
</dbReference>
<feature type="transmembrane region" description="Helical" evidence="6">
    <location>
        <begin position="168"/>
        <end position="189"/>
    </location>
</feature>
<evidence type="ECO:0000259" key="7">
    <source>
        <dbReference type="Pfam" id="PF09335"/>
    </source>
</evidence>
<dbReference type="GO" id="GO:0005886">
    <property type="term" value="C:plasma membrane"/>
    <property type="evidence" value="ECO:0007669"/>
    <property type="project" value="UniProtKB-SubCell"/>
</dbReference>
<evidence type="ECO:0000256" key="3">
    <source>
        <dbReference type="ARBA" id="ARBA00022692"/>
    </source>
</evidence>
<dbReference type="PANTHER" id="PTHR12677:SF59">
    <property type="entry name" value="GOLGI APPARATUS MEMBRANE PROTEIN TVP38-RELATED"/>
    <property type="match status" value="1"/>
</dbReference>
<evidence type="ECO:0000313" key="9">
    <source>
        <dbReference type="Proteomes" id="UP000541810"/>
    </source>
</evidence>
<feature type="transmembrane region" description="Helical" evidence="6">
    <location>
        <begin position="201"/>
        <end position="223"/>
    </location>
</feature>
<evidence type="ECO:0000313" key="8">
    <source>
        <dbReference type="EMBL" id="MBB6428879.1"/>
    </source>
</evidence>
<evidence type="ECO:0000256" key="2">
    <source>
        <dbReference type="ARBA" id="ARBA00022475"/>
    </source>
</evidence>
<dbReference type="Pfam" id="PF09335">
    <property type="entry name" value="VTT_dom"/>
    <property type="match status" value="1"/>
</dbReference>
<reference evidence="8 9" key="1">
    <citation type="submission" date="2020-08" db="EMBL/GenBank/DDBJ databases">
        <title>Genomic Encyclopedia of Type Strains, Phase IV (KMG-IV): sequencing the most valuable type-strain genomes for metagenomic binning, comparative biology and taxonomic classification.</title>
        <authorList>
            <person name="Goeker M."/>
        </authorList>
    </citation>
    <scope>NUCLEOTIDE SEQUENCE [LARGE SCALE GENOMIC DNA]</scope>
    <source>
        <strain evidence="8 9">DSM 103725</strain>
    </source>
</reference>
<feature type="transmembrane region" description="Helical" evidence="6">
    <location>
        <begin position="138"/>
        <end position="161"/>
    </location>
</feature>
<dbReference type="Proteomes" id="UP000541810">
    <property type="component" value="Unassembled WGS sequence"/>
</dbReference>
<evidence type="ECO:0000256" key="1">
    <source>
        <dbReference type="ARBA" id="ARBA00004651"/>
    </source>
</evidence>
<evidence type="ECO:0000256" key="5">
    <source>
        <dbReference type="ARBA" id="ARBA00023136"/>
    </source>
</evidence>
<comment type="similarity">
    <text evidence="6">Belongs to the TVP38/TMEM64 family.</text>
</comment>
<keyword evidence="2 6" id="KW-1003">Cell membrane</keyword>
<sequence length="248" mass="25376">MSTKQTIRELGRPAVIMFMAAVLAGLGGAVALGVLIGWSDELRDGGLPIAVMLLVIGTVCCGLWLMPTHVLSLVCGWSLGFPVGAAVALLAATLASPLGYVVGGKLAGPGALAWAEKYPKGAAVCEAITRSSAWRAGWLVGLLRLSPVVPYGATNVLAAAFRVRLGAFIWGTALGLAPRVAAVAALGAGLEKLEMTKPGGWGWLAVGVAATVLVLFSMGWVALNTLRRLAPEQTPTAQAPQAAMDAVQ</sequence>
<feature type="transmembrane region" description="Helical" evidence="6">
    <location>
        <begin position="73"/>
        <end position="95"/>
    </location>
</feature>
<dbReference type="InterPro" id="IPR032816">
    <property type="entry name" value="VTT_dom"/>
</dbReference>
<proteinExistence type="inferred from homology"/>
<dbReference type="PANTHER" id="PTHR12677">
    <property type="entry name" value="GOLGI APPARATUS MEMBRANE PROTEIN TVP38-RELATED"/>
    <property type="match status" value="1"/>
</dbReference>
<dbReference type="RefSeq" id="WP_184676413.1">
    <property type="nucleotide sequence ID" value="NZ_JACHGY010000001.1"/>
</dbReference>
<keyword evidence="9" id="KW-1185">Reference proteome</keyword>
<evidence type="ECO:0000256" key="4">
    <source>
        <dbReference type="ARBA" id="ARBA00022989"/>
    </source>
</evidence>
<feature type="transmembrane region" description="Helical" evidence="6">
    <location>
        <begin position="45"/>
        <end position="66"/>
    </location>
</feature>